<sequence length="54" mass="5977">MDQQIQDDDSPGHNDEKEGVTEFLLAVSPTPFLSAPTYTLTKPVRPMPSEKGEM</sequence>
<name>A0A9W8RBD2_9HYPO</name>
<reference evidence="2" key="1">
    <citation type="submission" date="2022-09" db="EMBL/GenBank/DDBJ databases">
        <title>Fusarium specimens isolated from Avocado Roots.</title>
        <authorList>
            <person name="Stajich J."/>
            <person name="Roper C."/>
            <person name="Heimlech-Rivalta G."/>
        </authorList>
    </citation>
    <scope>NUCLEOTIDE SEQUENCE</scope>
    <source>
        <strain evidence="2">A02</strain>
    </source>
</reference>
<dbReference type="Proteomes" id="UP001152087">
    <property type="component" value="Unassembled WGS sequence"/>
</dbReference>
<dbReference type="AlphaFoldDB" id="A0A9W8RBD2"/>
<keyword evidence="3" id="KW-1185">Reference proteome</keyword>
<feature type="compositionally biased region" description="Basic and acidic residues" evidence="1">
    <location>
        <begin position="10"/>
        <end position="20"/>
    </location>
</feature>
<comment type="caution">
    <text evidence="2">The sequence shown here is derived from an EMBL/GenBank/DDBJ whole genome shotgun (WGS) entry which is preliminary data.</text>
</comment>
<dbReference type="EMBL" id="JAOQAV010000011">
    <property type="protein sequence ID" value="KAJ4190271.1"/>
    <property type="molecule type" value="Genomic_DNA"/>
</dbReference>
<evidence type="ECO:0000313" key="2">
    <source>
        <dbReference type="EMBL" id="KAJ4190271.1"/>
    </source>
</evidence>
<accession>A0A9W8RBD2</accession>
<protein>
    <submittedName>
        <fullName evidence="2">Uncharacterized protein</fullName>
    </submittedName>
</protein>
<evidence type="ECO:0000313" key="3">
    <source>
        <dbReference type="Proteomes" id="UP001152087"/>
    </source>
</evidence>
<feature type="region of interest" description="Disordered" evidence="1">
    <location>
        <begin position="1"/>
        <end position="21"/>
    </location>
</feature>
<organism evidence="2 3">
    <name type="scientific">Fusarium falciforme</name>
    <dbReference type="NCBI Taxonomy" id="195108"/>
    <lineage>
        <taxon>Eukaryota</taxon>
        <taxon>Fungi</taxon>
        <taxon>Dikarya</taxon>
        <taxon>Ascomycota</taxon>
        <taxon>Pezizomycotina</taxon>
        <taxon>Sordariomycetes</taxon>
        <taxon>Hypocreomycetidae</taxon>
        <taxon>Hypocreales</taxon>
        <taxon>Nectriaceae</taxon>
        <taxon>Fusarium</taxon>
        <taxon>Fusarium solani species complex</taxon>
    </lineage>
</organism>
<feature type="region of interest" description="Disordered" evidence="1">
    <location>
        <begin position="34"/>
        <end position="54"/>
    </location>
</feature>
<evidence type="ECO:0000256" key="1">
    <source>
        <dbReference type="SAM" id="MobiDB-lite"/>
    </source>
</evidence>
<proteinExistence type="predicted"/>
<gene>
    <name evidence="2" type="ORF">NW755_005413</name>
</gene>